<feature type="transmembrane region" description="Helical" evidence="6">
    <location>
        <begin position="103"/>
        <end position="126"/>
    </location>
</feature>
<feature type="transmembrane region" description="Helical" evidence="6">
    <location>
        <begin position="188"/>
        <end position="210"/>
    </location>
</feature>
<feature type="transmembrane region" description="Helical" evidence="6">
    <location>
        <begin position="133"/>
        <end position="152"/>
    </location>
</feature>
<feature type="domain" description="EamA" evidence="7">
    <location>
        <begin position="161"/>
        <end position="302"/>
    </location>
</feature>
<organism evidence="8 9">
    <name type="scientific">Rhodovulum sulfidophilum</name>
    <name type="common">Rhodobacter sulfidophilus</name>
    <dbReference type="NCBI Taxonomy" id="35806"/>
    <lineage>
        <taxon>Bacteria</taxon>
        <taxon>Pseudomonadati</taxon>
        <taxon>Pseudomonadota</taxon>
        <taxon>Alphaproteobacteria</taxon>
        <taxon>Rhodobacterales</taxon>
        <taxon>Paracoccaceae</taxon>
        <taxon>Rhodovulum</taxon>
    </lineage>
</organism>
<feature type="transmembrane region" description="Helical" evidence="6">
    <location>
        <begin position="158"/>
        <end position="176"/>
    </location>
</feature>
<evidence type="ECO:0000256" key="2">
    <source>
        <dbReference type="ARBA" id="ARBA00009853"/>
    </source>
</evidence>
<dbReference type="SUPFAM" id="SSF103481">
    <property type="entry name" value="Multidrug resistance efflux transporter EmrE"/>
    <property type="match status" value="2"/>
</dbReference>
<dbReference type="PANTHER" id="PTHR22911">
    <property type="entry name" value="ACYL-MALONYL CONDENSING ENZYME-RELATED"/>
    <property type="match status" value="1"/>
</dbReference>
<keyword evidence="3 6" id="KW-0812">Transmembrane</keyword>
<dbReference type="PANTHER" id="PTHR22911:SF6">
    <property type="entry name" value="SOLUTE CARRIER FAMILY 35 MEMBER G1"/>
    <property type="match status" value="1"/>
</dbReference>
<comment type="similarity">
    <text evidence="2">Belongs to the drug/metabolite transporter (DMT) superfamily. 10 TMS drug/metabolite exporter (DME) (TC 2.A.7.3) family.</text>
</comment>
<evidence type="ECO:0000313" key="8">
    <source>
        <dbReference type="EMBL" id="MBL3610857.1"/>
    </source>
</evidence>
<dbReference type="RefSeq" id="WP_202250393.1">
    <property type="nucleotide sequence ID" value="NZ_JAESJJ010000036.1"/>
</dbReference>
<comment type="caution">
    <text evidence="8">The sequence shown here is derived from an EMBL/GenBank/DDBJ whole genome shotgun (WGS) entry which is preliminary data.</text>
</comment>
<dbReference type="EMBL" id="JAESJJ010000036">
    <property type="protein sequence ID" value="MBL3610857.1"/>
    <property type="molecule type" value="Genomic_DNA"/>
</dbReference>
<proteinExistence type="inferred from homology"/>
<feature type="transmembrane region" description="Helical" evidence="6">
    <location>
        <begin position="47"/>
        <end position="67"/>
    </location>
</feature>
<evidence type="ECO:0000256" key="4">
    <source>
        <dbReference type="ARBA" id="ARBA00022989"/>
    </source>
</evidence>
<dbReference type="InterPro" id="IPR037185">
    <property type="entry name" value="EmrE-like"/>
</dbReference>
<evidence type="ECO:0000256" key="5">
    <source>
        <dbReference type="ARBA" id="ARBA00023136"/>
    </source>
</evidence>
<keyword evidence="5 6" id="KW-0472">Membrane</keyword>
<evidence type="ECO:0000256" key="3">
    <source>
        <dbReference type="ARBA" id="ARBA00022692"/>
    </source>
</evidence>
<reference evidence="8 9" key="1">
    <citation type="submission" date="2021-01" db="EMBL/GenBank/DDBJ databases">
        <title>Draft genomes of Rhodovulum sulfidophilum.</title>
        <authorList>
            <person name="Guzman M.S."/>
        </authorList>
    </citation>
    <scope>NUCLEOTIDE SEQUENCE [LARGE SCALE GENOMIC DNA]</scope>
    <source>
        <strain evidence="8 9">AB35</strain>
    </source>
</reference>
<feature type="transmembrane region" description="Helical" evidence="6">
    <location>
        <begin position="79"/>
        <end position="97"/>
    </location>
</feature>
<evidence type="ECO:0000259" key="7">
    <source>
        <dbReference type="Pfam" id="PF00892"/>
    </source>
</evidence>
<sequence length="322" mass="33459">MICLRSSSRQAPGLFPGIGAISVAVLLLSLSDALVKLQNGGLSLGQVLMVRSGTAVLCLVGTLWLFAQAGGVASGVTRWVWVRSLCLALMWGCYYAGLPGLSFSIAAACYYTAPIWMAVLSFFLLGTGMGARGGWAVLLGFAGVLTILRPGLDALSPVVALPLLAGFLYALAAVITQGRCRDVPPISMALNLNLVLVLAGAAHLAVLLWLGAGDEAGVLMSVWPGLGMHGWVLLIGLGVALAVITALVAFAYQRAPVPVIGLFDNGYLVFALVWSVLLLGERPDLVDLLGTVLIGCGALLASRRPTGGGEDAWSPRAQPRRV</sequence>
<evidence type="ECO:0000256" key="1">
    <source>
        <dbReference type="ARBA" id="ARBA00004141"/>
    </source>
</evidence>
<name>A0ABS1RY86_RHOSU</name>
<protein>
    <submittedName>
        <fullName evidence="8">DMT family transporter</fullName>
    </submittedName>
</protein>
<evidence type="ECO:0000256" key="6">
    <source>
        <dbReference type="SAM" id="Phobius"/>
    </source>
</evidence>
<feature type="transmembrane region" description="Helical" evidence="6">
    <location>
        <begin position="259"/>
        <end position="279"/>
    </location>
</feature>
<keyword evidence="9" id="KW-1185">Reference proteome</keyword>
<dbReference type="Pfam" id="PF00892">
    <property type="entry name" value="EamA"/>
    <property type="match status" value="1"/>
</dbReference>
<keyword evidence="4 6" id="KW-1133">Transmembrane helix</keyword>
<dbReference type="InterPro" id="IPR000620">
    <property type="entry name" value="EamA_dom"/>
</dbReference>
<accession>A0ABS1RY86</accession>
<comment type="subcellular location">
    <subcellularLocation>
        <location evidence="1">Membrane</location>
        <topology evidence="1">Multi-pass membrane protein</topology>
    </subcellularLocation>
</comment>
<dbReference type="Proteomes" id="UP000604473">
    <property type="component" value="Unassembled WGS sequence"/>
</dbReference>
<evidence type="ECO:0000313" key="9">
    <source>
        <dbReference type="Proteomes" id="UP000604473"/>
    </source>
</evidence>
<gene>
    <name evidence="8" type="ORF">JMM60_19040</name>
</gene>
<feature type="transmembrane region" description="Helical" evidence="6">
    <location>
        <begin position="230"/>
        <end position="252"/>
    </location>
</feature>
<feature type="transmembrane region" description="Helical" evidence="6">
    <location>
        <begin position="12"/>
        <end position="35"/>
    </location>
</feature>